<keyword evidence="3" id="KW-1185">Reference proteome</keyword>
<feature type="region of interest" description="Disordered" evidence="1">
    <location>
        <begin position="1"/>
        <end position="21"/>
    </location>
</feature>
<dbReference type="Proteomes" id="UP000013165">
    <property type="component" value="Unassembled WGS sequence"/>
</dbReference>
<reference evidence="2 3" key="1">
    <citation type="journal article" date="2013" name="Genome Announc.">
        <title>Genome Sequence of the Polycyclic Aromatic Hydrocarbon-Degrading Bacterium Strain Marinobacter nanhaiticus D15-8WT.</title>
        <authorList>
            <person name="Cui Z."/>
            <person name="Gao W."/>
            <person name="Li Q."/>
            <person name="Xu G."/>
            <person name="Zheng L."/>
        </authorList>
    </citation>
    <scope>NUCLEOTIDE SEQUENCE [LARGE SCALE GENOMIC DNA]</scope>
    <source>
        <strain evidence="2 3">D15-8W</strain>
    </source>
</reference>
<dbReference type="Pfam" id="PF11445">
    <property type="entry name" value="DUF2894"/>
    <property type="match status" value="1"/>
</dbReference>
<dbReference type="STRING" id="626887.J057_13681"/>
<feature type="region of interest" description="Disordered" evidence="1">
    <location>
        <begin position="63"/>
        <end position="83"/>
    </location>
</feature>
<dbReference type="PATRIC" id="fig|626887.3.peg.2739"/>
<dbReference type="HOGENOM" id="CLU_082347_1_0_6"/>
<proteinExistence type="predicted"/>
<feature type="compositionally biased region" description="Basic and acidic residues" evidence="1">
    <location>
        <begin position="11"/>
        <end position="21"/>
    </location>
</feature>
<sequence length="205" mass="22738">MTTESLPQASPRERLDQLRLDGADAVDPVRFRYLDALERRLSERGLQQGRHWDKLRQGLADYDTKQPQISGNKPDEHPSAKSTPLSELTALLDSLLSKPAVRKTSPLVELLANDEGNADGAIAPSGSPRPLKAAMRARALEDERVLERRIRSAIEQSPANAGPMNAHRLVSRALGELQRLSPAYLKRFASYTDLLQSLEKLNVKS</sequence>
<dbReference type="RefSeq" id="WP_040882472.1">
    <property type="nucleotide sequence ID" value="NZ_AP028878.1"/>
</dbReference>
<evidence type="ECO:0000256" key="1">
    <source>
        <dbReference type="SAM" id="MobiDB-lite"/>
    </source>
</evidence>
<name>N6W811_9GAMM</name>
<comment type="caution">
    <text evidence="2">The sequence shown here is derived from an EMBL/GenBank/DDBJ whole genome shotgun (WGS) entry which is preliminary data.</text>
</comment>
<evidence type="ECO:0000313" key="3">
    <source>
        <dbReference type="Proteomes" id="UP000013165"/>
    </source>
</evidence>
<protein>
    <submittedName>
        <fullName evidence="2">DUF2894 domain-containing protein</fullName>
    </submittedName>
</protein>
<dbReference type="OrthoDB" id="6025757at2"/>
<dbReference type="EMBL" id="APLQ01000011">
    <property type="protein sequence ID" value="ENO16409.2"/>
    <property type="molecule type" value="Genomic_DNA"/>
</dbReference>
<gene>
    <name evidence="2" type="ORF">J057_13681</name>
</gene>
<dbReference type="AlphaFoldDB" id="N6W811"/>
<evidence type="ECO:0000313" key="2">
    <source>
        <dbReference type="EMBL" id="ENO16409.2"/>
    </source>
</evidence>
<organism evidence="2 3">
    <name type="scientific">Marinobacter nanhaiticus D15-8W</name>
    <dbReference type="NCBI Taxonomy" id="626887"/>
    <lineage>
        <taxon>Bacteria</taxon>
        <taxon>Pseudomonadati</taxon>
        <taxon>Pseudomonadota</taxon>
        <taxon>Gammaproteobacteria</taxon>
        <taxon>Pseudomonadales</taxon>
        <taxon>Marinobacteraceae</taxon>
        <taxon>Marinobacter</taxon>
    </lineage>
</organism>
<dbReference type="eggNOG" id="ENOG5031XRK">
    <property type="taxonomic scope" value="Bacteria"/>
</dbReference>
<dbReference type="InterPro" id="IPR021549">
    <property type="entry name" value="DUF2894"/>
</dbReference>
<accession>N6W811</accession>